<dbReference type="AlphaFoldDB" id="A0A8F0WFX9"/>
<reference evidence="1" key="1">
    <citation type="journal article" date="2021" name="Ecol Indic">
        <title>Morphological and molecular identification reveals that waters from an isolated oasis in Tamanrasset (extreme South of Algerian Sahara) are colonized by opportunistic and pollution-tolerant diatom species.</title>
        <authorList>
            <person name="Gastineau R."/>
            <person name="Hamedi C."/>
            <person name="Baba Hamed M.B."/>
            <person name="Abi-Ayad S.-M.E.-A."/>
            <person name="Bak M."/>
            <person name="Lemieux C."/>
            <person name="Turmel M."/>
            <person name="Dobosz S."/>
            <person name="Wrobel R.J."/>
            <person name="Kierzek A."/>
            <person name="Lange-Bertalot H."/>
            <person name="Witkowski A."/>
        </authorList>
    </citation>
    <scope>NUCLEOTIDE SEQUENCE</scope>
    <source>
        <strain evidence="1">SZCZR1829</strain>
    </source>
</reference>
<protein>
    <submittedName>
        <fullName evidence="1">Uncharacterized protein</fullName>
    </submittedName>
</protein>
<gene>
    <name evidence="1" type="primary">orf386a</name>
</gene>
<dbReference type="GeneID" id="67123427"/>
<sequence length="386" mass="44749">MPIKNKERELVISSENLENLPDDNLLFSQNLNLQINEENTMDVYTLSTRDDPTLNSLFNSQINGVVDLTEAIFPNSTRQVRYKSEDVDIENLKMHTFELYQLNFKKKEVQSDQLAFRDFTEIENSSEFKDSELLAKYNALTTEESYRTSYINSHIDVSLMNNEAFLTLAEQSRMLITRILAFVKADDVSFTALLRYLRVLADPTSINDLDIFVDAKDYFRKALLSCYNLFLYSSTFVACTLFQDNNVDPNRLKYAAIAMTLIKILHNTNLSVGIAKTETNYFFKSMRESLQFKYYIPKLSEYILPKFPDFLKTSFKNMSPFVKRSCLFVIQSTSLAICGYVINENSDNLLTISQNNTHQLNLSLAQSRTDWFDKFLEIVFFSFSNI</sequence>
<dbReference type="RefSeq" id="YP_010133828.1">
    <property type="nucleotide sequence ID" value="NC_056789.1"/>
</dbReference>
<geneLocation type="mitochondrion" evidence="1"/>
<keyword evidence="1" id="KW-0496">Mitochondrion</keyword>
<evidence type="ECO:0000313" key="1">
    <source>
        <dbReference type="EMBL" id="QWM93318.1"/>
    </source>
</evidence>
<organism evidence="1">
    <name type="scientific">Fistulifera saprophila</name>
    <dbReference type="NCBI Taxonomy" id="880757"/>
    <lineage>
        <taxon>Eukaryota</taxon>
        <taxon>Sar</taxon>
        <taxon>Stramenopiles</taxon>
        <taxon>Ochrophyta</taxon>
        <taxon>Bacillariophyta</taxon>
        <taxon>Bacillariophyceae</taxon>
        <taxon>Bacillariophycidae</taxon>
        <taxon>Naviculales</taxon>
        <taxon>Naviculaceae</taxon>
        <taxon>Fistulifera</taxon>
    </lineage>
</organism>
<name>A0A8F0WFX9_9STRA</name>
<proteinExistence type="predicted"/>
<accession>A0A8F0WFX9</accession>
<dbReference type="EMBL" id="MT383640">
    <property type="protein sequence ID" value="QWM93318.1"/>
    <property type="molecule type" value="Genomic_DNA"/>
</dbReference>